<sequence>MPEKFPFQLFDAWAWDQCIFNHFGLLAGLEVAGGCIFHNPKCIYFVKEKHLLKNSVISDMEALSPVTGSADSEIYQSLGLKELRKGVFKVPRVLMLLSSLLERSVQKNEILMEKAQIKDVVTIFHGLRPPPVSIQQYVDRIFKYSACSPSCFVVAHVYVDRFLQQTDIHLTSLNVHRLLITSVMIAAKFVDDAFFNNAYYARVGGVSKEELNRLEMKFLFSIDFRLQVNVNTFGKYCYRLEKESSDGLQIERPIQACRIKESWSSKDDSTTCASTIAR</sequence>
<dbReference type="InterPro" id="IPR036915">
    <property type="entry name" value="Cyclin-like_sf"/>
</dbReference>
<dbReference type="SUPFAM" id="SSF47954">
    <property type="entry name" value="Cyclin-like"/>
    <property type="match status" value="1"/>
</dbReference>
<evidence type="ECO:0000256" key="3">
    <source>
        <dbReference type="ARBA" id="ARBA00023306"/>
    </source>
</evidence>
<dbReference type="Pfam" id="PF08613">
    <property type="entry name" value="Cyclin"/>
    <property type="match status" value="1"/>
</dbReference>
<evidence type="ECO:0000313" key="4">
    <source>
        <dbReference type="EMBL" id="TKS18024.1"/>
    </source>
</evidence>
<dbReference type="InterPro" id="IPR013922">
    <property type="entry name" value="Cyclin_PHO80-like"/>
</dbReference>
<protein>
    <recommendedName>
        <fullName evidence="5">Cyclin-P3-1</fullName>
    </recommendedName>
</protein>
<accession>A0A4U5R302</accession>
<dbReference type="STRING" id="43335.A0A4U5R302"/>
<dbReference type="AlphaFoldDB" id="A0A4U5R302"/>
<evidence type="ECO:0008006" key="5">
    <source>
        <dbReference type="Google" id="ProtNLM"/>
    </source>
</evidence>
<dbReference type="PANTHER" id="PTHR15615:SF108">
    <property type="entry name" value="PROTEIN CNPPD1"/>
    <property type="match status" value="1"/>
</dbReference>
<comment type="caution">
    <text evidence="4">The sequence shown here is derived from an EMBL/GenBank/DDBJ whole genome shotgun (WGS) entry which is preliminary data.</text>
</comment>
<dbReference type="PANTHER" id="PTHR15615">
    <property type="match status" value="1"/>
</dbReference>
<keyword evidence="2" id="KW-0132">Cell division</keyword>
<evidence type="ECO:0000256" key="2">
    <source>
        <dbReference type="ARBA" id="ARBA00022618"/>
    </source>
</evidence>
<proteinExistence type="inferred from homology"/>
<dbReference type="GO" id="GO:0051301">
    <property type="term" value="P:cell division"/>
    <property type="evidence" value="ECO:0007669"/>
    <property type="project" value="UniProtKB-KW"/>
</dbReference>
<reference evidence="4" key="1">
    <citation type="submission" date="2018-10" db="EMBL/GenBank/DDBJ databases">
        <title>Population genomic analysis revealed the cold adaptation of white poplar.</title>
        <authorList>
            <person name="Liu Y.-J."/>
        </authorList>
    </citation>
    <scope>NUCLEOTIDE SEQUENCE [LARGE SCALE GENOMIC DNA]</scope>
    <source>
        <strain evidence="4">PAL-ZL1</strain>
    </source>
</reference>
<name>A0A4U5R302_POPAL</name>
<organism evidence="4">
    <name type="scientific">Populus alba</name>
    <name type="common">White poplar</name>
    <dbReference type="NCBI Taxonomy" id="43335"/>
    <lineage>
        <taxon>Eukaryota</taxon>
        <taxon>Viridiplantae</taxon>
        <taxon>Streptophyta</taxon>
        <taxon>Embryophyta</taxon>
        <taxon>Tracheophyta</taxon>
        <taxon>Spermatophyta</taxon>
        <taxon>Magnoliopsida</taxon>
        <taxon>eudicotyledons</taxon>
        <taxon>Gunneridae</taxon>
        <taxon>Pentapetalae</taxon>
        <taxon>rosids</taxon>
        <taxon>fabids</taxon>
        <taxon>Malpighiales</taxon>
        <taxon>Salicaceae</taxon>
        <taxon>Saliceae</taxon>
        <taxon>Populus</taxon>
    </lineage>
</organism>
<comment type="similarity">
    <text evidence="1">Belongs to the cyclin family. Cyclin U/P subfamily.</text>
</comment>
<keyword evidence="3" id="KW-0131">Cell cycle</keyword>
<gene>
    <name evidence="4" type="ORF">D5086_0000008730</name>
</gene>
<dbReference type="GO" id="GO:0019901">
    <property type="term" value="F:protein kinase binding"/>
    <property type="evidence" value="ECO:0007669"/>
    <property type="project" value="InterPro"/>
</dbReference>
<evidence type="ECO:0000256" key="1">
    <source>
        <dbReference type="ARBA" id="ARBA00007215"/>
    </source>
</evidence>
<dbReference type="Gene3D" id="1.10.472.10">
    <property type="entry name" value="Cyclin-like"/>
    <property type="match status" value="1"/>
</dbReference>
<dbReference type="EMBL" id="RCHU01000016">
    <property type="protein sequence ID" value="TKS18024.1"/>
    <property type="molecule type" value="Genomic_DNA"/>
</dbReference>